<dbReference type="RefSeq" id="WP_084528786.1">
    <property type="nucleotide sequence ID" value="NZ_FQUQ01000002.1"/>
</dbReference>
<dbReference type="SUPFAM" id="SSF49785">
    <property type="entry name" value="Galactose-binding domain-like"/>
    <property type="match status" value="1"/>
</dbReference>
<feature type="signal peptide" evidence="2">
    <location>
        <begin position="1"/>
        <end position="18"/>
    </location>
</feature>
<dbReference type="EMBL" id="FQUQ01000002">
    <property type="protein sequence ID" value="SHF38097.1"/>
    <property type="molecule type" value="Genomic_DNA"/>
</dbReference>
<evidence type="ECO:0000313" key="5">
    <source>
        <dbReference type="Proteomes" id="UP000184287"/>
    </source>
</evidence>
<protein>
    <submittedName>
        <fullName evidence="4">F5/8 type C domain-containing protein</fullName>
    </submittedName>
</protein>
<feature type="compositionally biased region" description="Low complexity" evidence="1">
    <location>
        <begin position="26"/>
        <end position="49"/>
    </location>
</feature>
<feature type="domain" description="F5/8 type C" evidence="3">
    <location>
        <begin position="399"/>
        <end position="548"/>
    </location>
</feature>
<evidence type="ECO:0000259" key="3">
    <source>
        <dbReference type="PROSITE" id="PS50022"/>
    </source>
</evidence>
<dbReference type="OrthoDB" id="3965347at2"/>
<dbReference type="PROSITE" id="PS50022">
    <property type="entry name" value="FA58C_3"/>
    <property type="match status" value="1"/>
</dbReference>
<reference evidence="5" key="1">
    <citation type="submission" date="2016-11" db="EMBL/GenBank/DDBJ databases">
        <authorList>
            <person name="Varghese N."/>
            <person name="Submissions S."/>
        </authorList>
    </citation>
    <scope>NUCLEOTIDE SEQUENCE [LARGE SCALE GENOMIC DNA]</scope>
    <source>
        <strain evidence="5">DSM 16990</strain>
    </source>
</reference>
<proteinExistence type="predicted"/>
<sequence>MKISKTMFLLGILCTAFVACKKSDVPTTGTETPPPETTLSTGTSGPSPGNFSSDRSYNLNVIYFVPADVNPVVNYQKRLSDLLLWGQNWYKEQMTLNGYPNKTFGLFTDAAKKNVRLIIIQGTKSKSEYKYDGGSGNIVTEVNAFFTANPTLKTGDHNLIIVPAYFMKTDGTPGGGAFGPPFYGIGKTCFALDYEEMDLKHLGASGILGDAFSVWFGGLMHELGHGLNLPHNCQKVSENTDPLKGMALMWGGNGTLGKSPTFLTAADAAVLNVNQVFNTDTKTYYAAVNSAITRVHADYVPAKGAIVVSGRFSTDGQVTSVLYYNDPNVNNEGTGTNKDYNATTWESKTIGIDSFYVEMPISELKYKTDGMVYELKVKLVNDNGNVKETVYPYVFNAGIPVIDFGQKASQYNRSNWSILNFSSNQTSGDDGKASNIIDGSFNSSWISRWSSPAAVHPHYVAIDMKAPLQITGFTIAMESRYETKSKDIELLTSTDGTNWSTAGNYVLKQIAGPQHVYLSAARNARYVKLVVNSAWNGTGAANIAEIAAFNE</sequence>
<organism evidence="4 5">
    <name type="scientific">Pedobacter caeni</name>
    <dbReference type="NCBI Taxonomy" id="288992"/>
    <lineage>
        <taxon>Bacteria</taxon>
        <taxon>Pseudomonadati</taxon>
        <taxon>Bacteroidota</taxon>
        <taxon>Sphingobacteriia</taxon>
        <taxon>Sphingobacteriales</taxon>
        <taxon>Sphingobacteriaceae</taxon>
        <taxon>Pedobacter</taxon>
    </lineage>
</organism>
<dbReference type="AlphaFoldDB" id="A0A1M5B718"/>
<accession>A0A1M5B718</accession>
<dbReference type="STRING" id="288992.SAMN04488522_1021047"/>
<keyword evidence="5" id="KW-1185">Reference proteome</keyword>
<feature type="region of interest" description="Disordered" evidence="1">
    <location>
        <begin position="24"/>
        <end position="50"/>
    </location>
</feature>
<keyword evidence="2" id="KW-0732">Signal</keyword>
<dbReference type="Gene3D" id="2.60.120.260">
    <property type="entry name" value="Galactose-binding domain-like"/>
    <property type="match status" value="1"/>
</dbReference>
<evidence type="ECO:0000256" key="2">
    <source>
        <dbReference type="SAM" id="SignalP"/>
    </source>
</evidence>
<dbReference type="InterPro" id="IPR000421">
    <property type="entry name" value="FA58C"/>
</dbReference>
<gene>
    <name evidence="4" type="ORF">SAMN04488522_1021047</name>
</gene>
<evidence type="ECO:0000256" key="1">
    <source>
        <dbReference type="SAM" id="MobiDB-lite"/>
    </source>
</evidence>
<dbReference type="PROSITE" id="PS51257">
    <property type="entry name" value="PROKAR_LIPOPROTEIN"/>
    <property type="match status" value="1"/>
</dbReference>
<feature type="chain" id="PRO_5009908952" evidence="2">
    <location>
        <begin position="19"/>
        <end position="551"/>
    </location>
</feature>
<dbReference type="Proteomes" id="UP000184287">
    <property type="component" value="Unassembled WGS sequence"/>
</dbReference>
<dbReference type="Pfam" id="PF00754">
    <property type="entry name" value="F5_F8_type_C"/>
    <property type="match status" value="1"/>
</dbReference>
<name>A0A1M5B718_9SPHI</name>
<dbReference type="InterPro" id="IPR008979">
    <property type="entry name" value="Galactose-bd-like_sf"/>
</dbReference>
<evidence type="ECO:0000313" key="4">
    <source>
        <dbReference type="EMBL" id="SHF38097.1"/>
    </source>
</evidence>